<dbReference type="eggNOG" id="COG1216">
    <property type="taxonomic scope" value="Bacteria"/>
</dbReference>
<evidence type="ECO:0000256" key="3">
    <source>
        <dbReference type="ARBA" id="ARBA00022679"/>
    </source>
</evidence>
<keyword evidence="2" id="KW-0328">Glycosyltransferase</keyword>
<protein>
    <submittedName>
        <fullName evidence="6">Glycosyltransferase, GT2 family</fullName>
    </submittedName>
</protein>
<evidence type="ECO:0000256" key="2">
    <source>
        <dbReference type="ARBA" id="ARBA00022676"/>
    </source>
</evidence>
<dbReference type="PANTHER" id="PTHR43179:SF12">
    <property type="entry name" value="GALACTOFURANOSYLTRANSFERASE GLFT2"/>
    <property type="match status" value="1"/>
</dbReference>
<dbReference type="RefSeq" id="WP_051537481.1">
    <property type="nucleotide sequence ID" value="NZ_FSRO01000001.1"/>
</dbReference>
<feature type="domain" description="Glycosyltransferase 2-like" evidence="5">
    <location>
        <begin position="7"/>
        <end position="116"/>
    </location>
</feature>
<keyword evidence="4" id="KW-1133">Transmembrane helix</keyword>
<gene>
    <name evidence="6" type="ORF">SAMN02743940_0911</name>
</gene>
<dbReference type="Gene3D" id="3.90.550.10">
    <property type="entry name" value="Spore Coat Polysaccharide Biosynthesis Protein SpsA, Chain A"/>
    <property type="match status" value="1"/>
</dbReference>
<dbReference type="GO" id="GO:0016757">
    <property type="term" value="F:glycosyltransferase activity"/>
    <property type="evidence" value="ECO:0007669"/>
    <property type="project" value="UniProtKB-KW"/>
</dbReference>
<accession>A0A1N6GX53</accession>
<keyword evidence="4" id="KW-0472">Membrane</keyword>
<dbReference type="Pfam" id="PF00535">
    <property type="entry name" value="Glycos_transf_2"/>
    <property type="match status" value="1"/>
</dbReference>
<evidence type="ECO:0000313" key="7">
    <source>
        <dbReference type="Proteomes" id="UP000185062"/>
    </source>
</evidence>
<dbReference type="PANTHER" id="PTHR43179">
    <property type="entry name" value="RHAMNOSYLTRANSFERASE WBBL"/>
    <property type="match status" value="1"/>
</dbReference>
<dbReference type="Proteomes" id="UP000185062">
    <property type="component" value="Unassembled WGS sequence"/>
</dbReference>
<evidence type="ECO:0000256" key="1">
    <source>
        <dbReference type="ARBA" id="ARBA00006739"/>
    </source>
</evidence>
<dbReference type="InterPro" id="IPR029044">
    <property type="entry name" value="Nucleotide-diphossugar_trans"/>
</dbReference>
<reference evidence="6 7" key="1">
    <citation type="submission" date="2016-12" db="EMBL/GenBank/DDBJ databases">
        <authorList>
            <person name="Song W.-J."/>
            <person name="Kurnit D.M."/>
        </authorList>
    </citation>
    <scope>NUCLEOTIDE SEQUENCE [LARGE SCALE GENOMIC DNA]</scope>
    <source>
        <strain evidence="6 7">ATCC 49181</strain>
    </source>
</reference>
<dbReference type="CDD" id="cd04186">
    <property type="entry name" value="GT_2_like_c"/>
    <property type="match status" value="1"/>
</dbReference>
<dbReference type="AlphaFoldDB" id="A0A1N6GX53"/>
<dbReference type="InterPro" id="IPR001173">
    <property type="entry name" value="Glyco_trans_2-like"/>
</dbReference>
<name>A0A1N6GX53_9PROT</name>
<comment type="similarity">
    <text evidence="1">Belongs to the glycosyltransferase 2 family.</text>
</comment>
<proteinExistence type="inferred from homology"/>
<organism evidence="6 7">
    <name type="scientific">Nitrosomonas cryotolerans ATCC 49181</name>
    <dbReference type="NCBI Taxonomy" id="1131553"/>
    <lineage>
        <taxon>Bacteria</taxon>
        <taxon>Pseudomonadati</taxon>
        <taxon>Pseudomonadota</taxon>
        <taxon>Betaproteobacteria</taxon>
        <taxon>Nitrosomonadales</taxon>
        <taxon>Nitrosomonadaceae</taxon>
        <taxon>Nitrosomonas</taxon>
    </lineage>
</organism>
<dbReference type="SUPFAM" id="SSF53448">
    <property type="entry name" value="Nucleotide-diphospho-sugar transferases"/>
    <property type="match status" value="1"/>
</dbReference>
<feature type="transmembrane region" description="Helical" evidence="4">
    <location>
        <begin position="249"/>
        <end position="269"/>
    </location>
</feature>
<dbReference type="STRING" id="44575.SAMN05216419_1002117"/>
<evidence type="ECO:0000256" key="4">
    <source>
        <dbReference type="SAM" id="Phobius"/>
    </source>
</evidence>
<keyword evidence="3 6" id="KW-0808">Transferase</keyword>
<dbReference type="EMBL" id="FSRO01000001">
    <property type="protein sequence ID" value="SIO12124.1"/>
    <property type="molecule type" value="Genomic_DNA"/>
</dbReference>
<keyword evidence="7" id="KW-1185">Reference proteome</keyword>
<evidence type="ECO:0000259" key="5">
    <source>
        <dbReference type="Pfam" id="PF00535"/>
    </source>
</evidence>
<sequence>MTHPFFSIVIVNYNAGIMLANVITALSKQTYSHFEVVIIDNHSADESWRIATNAPFPCRLVRLQHNIGFAAANNLAIAHHIQSDWVFLLNPDAYPEPECLQIIADSILRIPDVDCFACTLIDANHPAQLDGIGDTYHVSGLHWRCSHGAQHSAIPEKPIEIFSACAAAALYRTATFRQLDGFDETYFAYSEDVDLGFRLRLAGGTSLLLPDARVHHVGSGITGRSSDFSIYHGHRNLTWTFIKNVPTPLMFLLLPIHLVMTLYMGLSFATSGHLSLYARAKWDALRQLGPRLAQRKKNQRQRVCSCLDLLRMMSWLPRGFLTTAKKRTHTEDRVP</sequence>
<evidence type="ECO:0000313" key="6">
    <source>
        <dbReference type="EMBL" id="SIO12124.1"/>
    </source>
</evidence>
<keyword evidence="4" id="KW-0812">Transmembrane</keyword>